<comment type="caution">
    <text evidence="10">The sequence shown here is derived from an EMBL/GenBank/DDBJ whole genome shotgun (WGS) entry which is preliminary data.</text>
</comment>
<dbReference type="InterPro" id="IPR037225">
    <property type="entry name" value="Nuo51_FMN-bd_sf"/>
</dbReference>
<keyword evidence="5" id="KW-0249">Electron transport</keyword>
<evidence type="ECO:0000256" key="2">
    <source>
        <dbReference type="ARBA" id="ARBA00022485"/>
    </source>
</evidence>
<evidence type="ECO:0000259" key="9">
    <source>
        <dbReference type="Pfam" id="PF13375"/>
    </source>
</evidence>
<protein>
    <submittedName>
        <fullName evidence="10">Proline reductase-associated electron transfer protein PrdC</fullName>
    </submittedName>
</protein>
<evidence type="ECO:0000256" key="4">
    <source>
        <dbReference type="ARBA" id="ARBA00022737"/>
    </source>
</evidence>
<keyword evidence="7" id="KW-0411">Iron-sulfur</keyword>
<reference evidence="10 11" key="1">
    <citation type="journal article" date="2021" name="ISME Commun">
        <title>Automated analysis of genomic sequences facilitates high-throughput and comprehensive description of bacteria.</title>
        <authorList>
            <person name="Hitch T.C.A."/>
        </authorList>
    </citation>
    <scope>NUCLEOTIDE SEQUENCE [LARGE SCALE GENOMIC DNA]</scope>
    <source>
        <strain evidence="10 11">H2_18</strain>
    </source>
</reference>
<keyword evidence="3" id="KW-0479">Metal-binding</keyword>
<sequence>MENLQFLLKQHVGAPCRPVVKEGEKVQKGTLLAKPQGLGANLFSSVYGVVQEVRDDRIIICPDEVQKEEFLSLEPGSPLEMVKEAGIVGMGGAGFPTGVKLDIDLHGGTLLVNAVECEPGLGHNIRQIEEKTDMTIEGARLCMEMTHAAKVIFAIKAKNKRAVERLRSAVAKEEAMYIHLLPDIYPMGEERAIVRECLGKLLDPVQLPSAADAVVINVETVLRVFEAVKLKKPCFSKNITVTGKLKGEEGPRIYMDVPVGISVKDLIEKAGGIDGAYGEVIMGGPFTGKAVSLTEPVTKTTGGIIVTIDLPDLHGAPVGLLVCACGGSEERMRDICEKMHGTPVSVARCKQAIEMKNGALKCENPGNCPGQAAKCLQFKKDGAEYIIIGNCSDCSNTVMGSAPKMKLKVFHQTDHVMRTIHHPLYRRLKVSKQVEQLPNGK</sequence>
<keyword evidence="4" id="KW-0677">Repeat</keyword>
<dbReference type="Pfam" id="PF01512">
    <property type="entry name" value="Complex1_51K"/>
    <property type="match status" value="1"/>
</dbReference>
<evidence type="ECO:0000259" key="8">
    <source>
        <dbReference type="Pfam" id="PF01512"/>
    </source>
</evidence>
<dbReference type="Gene3D" id="3.40.50.11540">
    <property type="entry name" value="NADH-ubiquinone oxidoreductase 51kDa subunit"/>
    <property type="match status" value="1"/>
</dbReference>
<gene>
    <name evidence="10" type="primary">prdC</name>
    <name evidence="10" type="ORF">OCV51_07680</name>
</gene>
<keyword evidence="1" id="KW-0813">Transport</keyword>
<dbReference type="InterPro" id="IPR010208">
    <property type="entry name" value="Ion_transpt_RnfC/RsxC"/>
</dbReference>
<dbReference type="EMBL" id="JAOQJX010000009">
    <property type="protein sequence ID" value="MCU6747535.1"/>
    <property type="molecule type" value="Genomic_DNA"/>
</dbReference>
<dbReference type="Proteomes" id="UP001652394">
    <property type="component" value="Unassembled WGS sequence"/>
</dbReference>
<dbReference type="InterPro" id="IPR031001">
    <property type="entry name" value="PR_assoc_PrdC"/>
</dbReference>
<dbReference type="SUPFAM" id="SSF142984">
    <property type="entry name" value="Nqo1 middle domain-like"/>
    <property type="match status" value="1"/>
</dbReference>
<dbReference type="InterPro" id="IPR011538">
    <property type="entry name" value="Nuo51_FMN-bd"/>
</dbReference>
<evidence type="ECO:0000256" key="1">
    <source>
        <dbReference type="ARBA" id="ARBA00022448"/>
    </source>
</evidence>
<dbReference type="PANTHER" id="PTHR43034:SF2">
    <property type="entry name" value="ION-TRANSLOCATING OXIDOREDUCTASE COMPLEX SUBUNIT C"/>
    <property type="match status" value="1"/>
</dbReference>
<keyword evidence="11" id="KW-1185">Reference proteome</keyword>
<evidence type="ECO:0000256" key="6">
    <source>
        <dbReference type="ARBA" id="ARBA00023004"/>
    </source>
</evidence>
<proteinExistence type="predicted"/>
<dbReference type="NCBIfam" id="TIGR04481">
    <property type="entry name" value="PR_assoc_PrdC"/>
    <property type="match status" value="1"/>
</dbReference>
<dbReference type="RefSeq" id="WP_059067830.1">
    <property type="nucleotide sequence ID" value="NZ_JAOQJX010000009.1"/>
</dbReference>
<dbReference type="PANTHER" id="PTHR43034">
    <property type="entry name" value="ION-TRANSLOCATING OXIDOREDUCTASE COMPLEX SUBUNIT C"/>
    <property type="match status" value="1"/>
</dbReference>
<dbReference type="SUPFAM" id="SSF142019">
    <property type="entry name" value="Nqo1 FMN-binding domain-like"/>
    <property type="match status" value="1"/>
</dbReference>
<evidence type="ECO:0000256" key="5">
    <source>
        <dbReference type="ARBA" id="ARBA00022982"/>
    </source>
</evidence>
<evidence type="ECO:0000256" key="7">
    <source>
        <dbReference type="ARBA" id="ARBA00023014"/>
    </source>
</evidence>
<organism evidence="10 11">
    <name type="scientific">Faecalicatena acetigenes</name>
    <dbReference type="NCBI Taxonomy" id="2981790"/>
    <lineage>
        <taxon>Bacteria</taxon>
        <taxon>Bacillati</taxon>
        <taxon>Bacillota</taxon>
        <taxon>Clostridia</taxon>
        <taxon>Lachnospirales</taxon>
        <taxon>Lachnospiraceae</taxon>
        <taxon>Faecalicatena</taxon>
    </lineage>
</organism>
<evidence type="ECO:0000256" key="3">
    <source>
        <dbReference type="ARBA" id="ARBA00022723"/>
    </source>
</evidence>
<evidence type="ECO:0000313" key="11">
    <source>
        <dbReference type="Proteomes" id="UP001652394"/>
    </source>
</evidence>
<feature type="domain" description="NADH-ubiquinone oxidoreductase 51kDa subunit FMN-binding" evidence="8">
    <location>
        <begin position="82"/>
        <end position="225"/>
    </location>
</feature>
<name>A0ABT2TB76_9FIRM</name>
<dbReference type="InterPro" id="IPR026902">
    <property type="entry name" value="RnfC_N"/>
</dbReference>
<dbReference type="Pfam" id="PF13375">
    <property type="entry name" value="RnfC_N"/>
    <property type="match status" value="1"/>
</dbReference>
<keyword evidence="6" id="KW-0408">Iron</keyword>
<keyword evidence="2" id="KW-0004">4Fe-4S</keyword>
<evidence type="ECO:0000313" key="10">
    <source>
        <dbReference type="EMBL" id="MCU6747535.1"/>
    </source>
</evidence>
<accession>A0ABT2TB76</accession>
<feature type="domain" description="RnfC Barrel sandwich hybrid" evidence="9">
    <location>
        <begin position="3"/>
        <end position="56"/>
    </location>
</feature>